<comment type="catalytic activity">
    <reaction evidence="11">
        <text>L-homoserine + NADP(+) = L-aspartate 4-semialdehyde + NADPH + H(+)</text>
        <dbReference type="Rhea" id="RHEA:15761"/>
        <dbReference type="ChEBI" id="CHEBI:15378"/>
        <dbReference type="ChEBI" id="CHEBI:57476"/>
        <dbReference type="ChEBI" id="CHEBI:57783"/>
        <dbReference type="ChEBI" id="CHEBI:58349"/>
        <dbReference type="ChEBI" id="CHEBI:537519"/>
        <dbReference type="EC" id="1.1.1.3"/>
    </reaction>
    <physiologicalReaction direction="right-to-left" evidence="11">
        <dbReference type="Rhea" id="RHEA:15763"/>
    </physiologicalReaction>
</comment>
<dbReference type="GO" id="GO:0050661">
    <property type="term" value="F:NADP binding"/>
    <property type="evidence" value="ECO:0007669"/>
    <property type="project" value="InterPro"/>
</dbReference>
<gene>
    <name evidence="16" type="ORF">I6U48_21655</name>
</gene>
<dbReference type="InterPro" id="IPR016204">
    <property type="entry name" value="HDH"/>
</dbReference>
<keyword evidence="12" id="KW-0521">NADP</keyword>
<dbReference type="Proteomes" id="UP000694308">
    <property type="component" value="Unassembled WGS sequence"/>
</dbReference>
<keyword evidence="10 12" id="KW-0486">Methionine biosynthesis</keyword>
<evidence type="ECO:0000256" key="8">
    <source>
        <dbReference type="ARBA" id="ARBA00023002"/>
    </source>
</evidence>
<feature type="domain" description="Aspartate/homoserine dehydrogenase NAD-binding" evidence="15">
    <location>
        <begin position="8"/>
        <end position="125"/>
    </location>
</feature>
<dbReference type="EMBL" id="JAEEGC010000126">
    <property type="protein sequence ID" value="MBV7275512.1"/>
    <property type="molecule type" value="Genomic_DNA"/>
</dbReference>
<name>A0A949WX38_9CLOT</name>
<evidence type="ECO:0000259" key="15">
    <source>
        <dbReference type="Pfam" id="PF03447"/>
    </source>
</evidence>
<dbReference type="FunFam" id="3.30.360.10:FF:000005">
    <property type="entry name" value="Homoserine dehydrogenase"/>
    <property type="match status" value="1"/>
</dbReference>
<comment type="similarity">
    <text evidence="3 13">Belongs to the homoserine dehydrogenase family.</text>
</comment>
<dbReference type="Pfam" id="PF00742">
    <property type="entry name" value="Homoserine_dh"/>
    <property type="match status" value="1"/>
</dbReference>
<dbReference type="PANTHER" id="PTHR43331">
    <property type="entry name" value="HOMOSERINE DEHYDROGENASE"/>
    <property type="match status" value="1"/>
</dbReference>
<dbReference type="EC" id="1.1.1.3" evidence="4 12"/>
<feature type="domain" description="Homoserine dehydrogenase catalytic" evidence="14">
    <location>
        <begin position="133"/>
        <end position="310"/>
    </location>
</feature>
<keyword evidence="9" id="KW-0915">Sodium</keyword>
<keyword evidence="8 12" id="KW-0560">Oxidoreductase</keyword>
<evidence type="ECO:0000313" key="16">
    <source>
        <dbReference type="EMBL" id="MBV7275512.1"/>
    </source>
</evidence>
<evidence type="ECO:0000256" key="5">
    <source>
        <dbReference type="ARBA" id="ARBA00013376"/>
    </source>
</evidence>
<accession>A0A949WX38</accession>
<organism evidence="16 17">
    <name type="scientific">Clostridium thailandense</name>
    <dbReference type="NCBI Taxonomy" id="2794346"/>
    <lineage>
        <taxon>Bacteria</taxon>
        <taxon>Bacillati</taxon>
        <taxon>Bacillota</taxon>
        <taxon>Clostridia</taxon>
        <taxon>Eubacteriales</taxon>
        <taxon>Clostridiaceae</taxon>
        <taxon>Clostridium</taxon>
    </lineage>
</organism>
<proteinExistence type="inferred from homology"/>
<reference evidence="16" key="1">
    <citation type="submission" date="2020-12" db="EMBL/GenBank/DDBJ databases">
        <title>Clostridium thailandense sp. nov., a novel acetogenic bacterium isolated from peat land soil in Thailand.</title>
        <authorList>
            <person name="Chaikitkaew S."/>
            <person name="Birkeland N.K."/>
        </authorList>
    </citation>
    <scope>NUCLEOTIDE SEQUENCE</scope>
    <source>
        <strain evidence="16">PL3</strain>
    </source>
</reference>
<evidence type="ECO:0000256" key="12">
    <source>
        <dbReference type="RuleBase" id="RU000579"/>
    </source>
</evidence>
<evidence type="ECO:0000259" key="14">
    <source>
        <dbReference type="Pfam" id="PF00742"/>
    </source>
</evidence>
<comment type="pathway">
    <text evidence="1 12">Amino-acid biosynthesis; L-threonine biosynthesis; L-threonine from L-aspartate: step 3/5.</text>
</comment>
<dbReference type="InterPro" id="IPR005106">
    <property type="entry name" value="Asp/hSer_DH_NAD-bd"/>
</dbReference>
<dbReference type="NCBIfam" id="NF004976">
    <property type="entry name" value="PRK06349.1"/>
    <property type="match status" value="1"/>
</dbReference>
<evidence type="ECO:0000256" key="13">
    <source>
        <dbReference type="RuleBase" id="RU004171"/>
    </source>
</evidence>
<dbReference type="PANTHER" id="PTHR43331:SF1">
    <property type="entry name" value="HOMOSERINE DEHYDROGENASE"/>
    <property type="match status" value="1"/>
</dbReference>
<evidence type="ECO:0000256" key="9">
    <source>
        <dbReference type="ARBA" id="ARBA00023053"/>
    </source>
</evidence>
<sequence length="411" mass="45567">MASISVLGYGVVGTGIADLINKNKEKFKSITGEDLNISSILVRDKSKHEQKQNYHLITDNIEKVFNSPVDIIVEVMGGIHPAYDYVKKALKLKKHVVTANKDLIAEHGKELLDLAEANGVTLNFEASVGGGIPILKPLIECLSGNEIIGIKAILNGTTNFILSKMYSENASYEDALKLAQELGFAEANPDSDVLGYDAARKLSILSTIAYNKKINWKDLNLNGITSIDKIDFEYAKLNECTIKLLAVSKSQNNKVYGFVQPVMVRLDSYLSKLDDELNGIVIEGDAVGNVFFSGKGAGMLPTASSVFGDITDIIQNKNKKNIKFNADNAFIEKCWCDKSSWLVRIKTEDRLNTICTLSNNFKNCHIYTSNVTQANEVAAVIYEEYESTLKHTLEKFLDIPYINEIKKFMVL</sequence>
<evidence type="ECO:0000313" key="17">
    <source>
        <dbReference type="Proteomes" id="UP000694308"/>
    </source>
</evidence>
<keyword evidence="7 12" id="KW-0791">Threonine biosynthesis</keyword>
<dbReference type="GO" id="GO:0004412">
    <property type="term" value="F:homoserine dehydrogenase activity"/>
    <property type="evidence" value="ECO:0007669"/>
    <property type="project" value="UniProtKB-EC"/>
</dbReference>
<dbReference type="GO" id="GO:0009088">
    <property type="term" value="P:threonine biosynthetic process"/>
    <property type="evidence" value="ECO:0007669"/>
    <property type="project" value="UniProtKB-KW"/>
</dbReference>
<dbReference type="PIRSF" id="PIRSF000098">
    <property type="entry name" value="Homoser_dehydrog"/>
    <property type="match status" value="1"/>
</dbReference>
<evidence type="ECO:0000256" key="11">
    <source>
        <dbReference type="ARBA" id="ARBA00048841"/>
    </source>
</evidence>
<evidence type="ECO:0000256" key="1">
    <source>
        <dbReference type="ARBA" id="ARBA00005056"/>
    </source>
</evidence>
<dbReference type="AlphaFoldDB" id="A0A949WX38"/>
<keyword evidence="6 12" id="KW-0028">Amino-acid biosynthesis</keyword>
<comment type="pathway">
    <text evidence="2 12">Amino-acid biosynthesis; L-methionine biosynthesis via de novo pathway; L-homoserine from L-aspartate: step 3/3.</text>
</comment>
<evidence type="ECO:0000256" key="3">
    <source>
        <dbReference type="ARBA" id="ARBA00006753"/>
    </source>
</evidence>
<protein>
    <recommendedName>
        <fullName evidence="5 12">Homoserine dehydrogenase</fullName>
        <ecNumber evidence="4 12">1.1.1.3</ecNumber>
    </recommendedName>
</protein>
<dbReference type="Pfam" id="PF03447">
    <property type="entry name" value="NAD_binding_3"/>
    <property type="match status" value="1"/>
</dbReference>
<keyword evidence="17" id="KW-1185">Reference proteome</keyword>
<evidence type="ECO:0000256" key="6">
    <source>
        <dbReference type="ARBA" id="ARBA00022605"/>
    </source>
</evidence>
<evidence type="ECO:0000256" key="10">
    <source>
        <dbReference type="ARBA" id="ARBA00023167"/>
    </source>
</evidence>
<dbReference type="InterPro" id="IPR019811">
    <property type="entry name" value="HDH_CS"/>
</dbReference>
<evidence type="ECO:0000256" key="7">
    <source>
        <dbReference type="ARBA" id="ARBA00022697"/>
    </source>
</evidence>
<dbReference type="InterPro" id="IPR001342">
    <property type="entry name" value="HDH_cat"/>
</dbReference>
<evidence type="ECO:0000256" key="2">
    <source>
        <dbReference type="ARBA" id="ARBA00005062"/>
    </source>
</evidence>
<comment type="caution">
    <text evidence="16">The sequence shown here is derived from an EMBL/GenBank/DDBJ whole genome shotgun (WGS) entry which is preliminary data.</text>
</comment>
<evidence type="ECO:0000256" key="4">
    <source>
        <dbReference type="ARBA" id="ARBA00013213"/>
    </source>
</evidence>
<dbReference type="PROSITE" id="PS01042">
    <property type="entry name" value="HOMOSER_DHGENASE"/>
    <property type="match status" value="1"/>
</dbReference>
<dbReference type="GO" id="GO:0009086">
    <property type="term" value="P:methionine biosynthetic process"/>
    <property type="evidence" value="ECO:0007669"/>
    <property type="project" value="UniProtKB-KW"/>
</dbReference>
<dbReference type="RefSeq" id="WP_218322564.1">
    <property type="nucleotide sequence ID" value="NZ_JAEEGC010000126.1"/>
</dbReference>